<reference evidence="2" key="1">
    <citation type="submission" date="2020-03" db="EMBL/GenBank/DDBJ databases">
        <title>The deep terrestrial virosphere.</title>
        <authorList>
            <person name="Holmfeldt K."/>
            <person name="Nilsson E."/>
            <person name="Simone D."/>
            <person name="Lopez-Fernandez M."/>
            <person name="Wu X."/>
            <person name="de Brujin I."/>
            <person name="Lundin D."/>
            <person name="Andersson A."/>
            <person name="Bertilsson S."/>
            <person name="Dopson M."/>
        </authorList>
    </citation>
    <scope>NUCLEOTIDE SEQUENCE</scope>
    <source>
        <strain evidence="2">MM415B00582</strain>
    </source>
</reference>
<dbReference type="Pfam" id="PF03819">
    <property type="entry name" value="MazG"/>
    <property type="match status" value="1"/>
</dbReference>
<dbReference type="CDD" id="cd11541">
    <property type="entry name" value="NTP-PPase_u4"/>
    <property type="match status" value="1"/>
</dbReference>
<gene>
    <name evidence="2" type="ORF">MM415B00582_0022</name>
</gene>
<accession>A0A6M3J164</accession>
<dbReference type="InterPro" id="IPR052555">
    <property type="entry name" value="dCTP_Pyrophosphatase"/>
</dbReference>
<organism evidence="2">
    <name type="scientific">viral metagenome</name>
    <dbReference type="NCBI Taxonomy" id="1070528"/>
    <lineage>
        <taxon>unclassified sequences</taxon>
        <taxon>metagenomes</taxon>
        <taxon>organismal metagenomes</taxon>
    </lineage>
</organism>
<dbReference type="InterPro" id="IPR011379">
    <property type="entry name" value="MazG-related_GP37"/>
</dbReference>
<protein>
    <submittedName>
        <fullName evidence="2">Putative nucleotide pyrophosphohydrolase domain-containing protein</fullName>
    </submittedName>
</protein>
<evidence type="ECO:0000313" key="2">
    <source>
        <dbReference type="EMBL" id="QJA63736.1"/>
    </source>
</evidence>
<evidence type="ECO:0000259" key="1">
    <source>
        <dbReference type="Pfam" id="PF03819"/>
    </source>
</evidence>
<dbReference type="AlphaFoldDB" id="A0A6M3J164"/>
<sequence>MTFEEYQVAARRTQPHDIDLLVMAALGAAGESGELANEVKKIRFHGHATKSQVLRNELGDVLWYLACLADALGATLEDVAQTNIDKLRLRYPEGFSYEASRNRREDLHEL</sequence>
<dbReference type="InterPro" id="IPR004518">
    <property type="entry name" value="MazG-like_dom"/>
</dbReference>
<name>A0A6M3J164_9ZZZZ</name>
<dbReference type="PANTHER" id="PTHR46523">
    <property type="entry name" value="DCTP PYROPHOSPHATASE 1"/>
    <property type="match status" value="1"/>
</dbReference>
<dbReference type="Gene3D" id="1.10.287.1080">
    <property type="entry name" value="MazG-like"/>
    <property type="match status" value="1"/>
</dbReference>
<dbReference type="GO" id="GO:0016787">
    <property type="term" value="F:hydrolase activity"/>
    <property type="evidence" value="ECO:0007669"/>
    <property type="project" value="UniProtKB-KW"/>
</dbReference>
<proteinExistence type="predicted"/>
<dbReference type="EMBL" id="MT141504">
    <property type="protein sequence ID" value="QJA63736.1"/>
    <property type="molecule type" value="Genomic_DNA"/>
</dbReference>
<feature type="domain" description="NTP pyrophosphohydrolase MazG-like" evidence="1">
    <location>
        <begin position="29"/>
        <end position="95"/>
    </location>
</feature>
<dbReference type="PANTHER" id="PTHR46523:SF1">
    <property type="entry name" value="DCTP PYROPHOSPHATASE 1"/>
    <property type="match status" value="1"/>
</dbReference>
<keyword evidence="2" id="KW-0378">Hydrolase</keyword>
<dbReference type="SUPFAM" id="SSF101386">
    <property type="entry name" value="all-alpha NTP pyrophosphatases"/>
    <property type="match status" value="1"/>
</dbReference>
<dbReference type="PIRSF" id="PIRSF006639">
    <property type="entry name" value="UCP006639_pph"/>
    <property type="match status" value="1"/>
</dbReference>